<proteinExistence type="predicted"/>
<sequence>MYVSSMEHLQECFPWTMLGMWITVMSSYEERYVDVNFIGDTCRSVSIAVYKGNEVVANWKEKRFLSFHVWISGESTHTLVPGADTFVLHQISMPIYMFVLGIVLAGAGLGY</sequence>
<protein>
    <submittedName>
        <fullName evidence="2">Uncharacterized protein</fullName>
    </submittedName>
</protein>
<dbReference type="AlphaFoldDB" id="A0A6N2KRV7"/>
<name>A0A6N2KRV7_SALVM</name>
<keyword evidence="1" id="KW-1133">Transmembrane helix</keyword>
<keyword evidence="1" id="KW-0472">Membrane</keyword>
<evidence type="ECO:0000313" key="2">
    <source>
        <dbReference type="EMBL" id="VFU30443.1"/>
    </source>
</evidence>
<reference evidence="2" key="1">
    <citation type="submission" date="2019-03" db="EMBL/GenBank/DDBJ databases">
        <authorList>
            <person name="Mank J."/>
            <person name="Almeida P."/>
        </authorList>
    </citation>
    <scope>NUCLEOTIDE SEQUENCE</scope>
    <source>
        <strain evidence="2">78183</strain>
    </source>
</reference>
<dbReference type="EMBL" id="CAADRP010000624">
    <property type="protein sequence ID" value="VFU30443.1"/>
    <property type="molecule type" value="Genomic_DNA"/>
</dbReference>
<evidence type="ECO:0000256" key="1">
    <source>
        <dbReference type="SAM" id="Phobius"/>
    </source>
</evidence>
<feature type="transmembrane region" description="Helical" evidence="1">
    <location>
        <begin position="91"/>
        <end position="110"/>
    </location>
</feature>
<accession>A0A6N2KRV7</accession>
<gene>
    <name evidence="2" type="ORF">SVIM_LOCUS118716</name>
</gene>
<keyword evidence="1" id="KW-0812">Transmembrane</keyword>
<organism evidence="2">
    <name type="scientific">Salix viminalis</name>
    <name type="common">Common osier</name>
    <name type="synonym">Basket willow</name>
    <dbReference type="NCBI Taxonomy" id="40686"/>
    <lineage>
        <taxon>Eukaryota</taxon>
        <taxon>Viridiplantae</taxon>
        <taxon>Streptophyta</taxon>
        <taxon>Embryophyta</taxon>
        <taxon>Tracheophyta</taxon>
        <taxon>Spermatophyta</taxon>
        <taxon>Magnoliopsida</taxon>
        <taxon>eudicotyledons</taxon>
        <taxon>Gunneridae</taxon>
        <taxon>Pentapetalae</taxon>
        <taxon>rosids</taxon>
        <taxon>fabids</taxon>
        <taxon>Malpighiales</taxon>
        <taxon>Salicaceae</taxon>
        <taxon>Saliceae</taxon>
        <taxon>Salix</taxon>
    </lineage>
</organism>